<feature type="region of interest" description="Disordered" evidence="1">
    <location>
        <begin position="584"/>
        <end position="612"/>
    </location>
</feature>
<feature type="transmembrane region" description="Helical" evidence="2">
    <location>
        <begin position="240"/>
        <end position="261"/>
    </location>
</feature>
<feature type="transmembrane region" description="Helical" evidence="2">
    <location>
        <begin position="439"/>
        <end position="457"/>
    </location>
</feature>
<dbReference type="EMBL" id="JADOUA010000001">
    <property type="protein sequence ID" value="MBG6087074.1"/>
    <property type="molecule type" value="Genomic_DNA"/>
</dbReference>
<dbReference type="RefSeq" id="WP_197009992.1">
    <property type="nucleotide sequence ID" value="NZ_BAABES010000006.1"/>
</dbReference>
<evidence type="ECO:0000256" key="2">
    <source>
        <dbReference type="SAM" id="Phobius"/>
    </source>
</evidence>
<keyword evidence="2" id="KW-0812">Transmembrane</keyword>
<feature type="transmembrane region" description="Helical" evidence="2">
    <location>
        <begin position="330"/>
        <end position="349"/>
    </location>
</feature>
<keyword evidence="4" id="KW-1185">Reference proteome</keyword>
<gene>
    <name evidence="3" type="ORF">IW256_001187</name>
</gene>
<feature type="transmembrane region" description="Helical" evidence="2">
    <location>
        <begin position="297"/>
        <end position="318"/>
    </location>
</feature>
<feature type="transmembrane region" description="Helical" evidence="2">
    <location>
        <begin position="361"/>
        <end position="381"/>
    </location>
</feature>
<feature type="region of interest" description="Disordered" evidence="1">
    <location>
        <begin position="1"/>
        <end position="24"/>
    </location>
</feature>
<keyword evidence="2" id="KW-0472">Membrane</keyword>
<feature type="compositionally biased region" description="Low complexity" evidence="1">
    <location>
        <begin position="1"/>
        <end position="14"/>
    </location>
</feature>
<feature type="transmembrane region" description="Helical" evidence="2">
    <location>
        <begin position="388"/>
        <end position="410"/>
    </location>
</feature>
<evidence type="ECO:0008006" key="5">
    <source>
        <dbReference type="Google" id="ProtNLM"/>
    </source>
</evidence>
<feature type="transmembrane region" description="Helical" evidence="2">
    <location>
        <begin position="464"/>
        <end position="482"/>
    </location>
</feature>
<comment type="caution">
    <text evidence="3">The sequence shown here is derived from an EMBL/GenBank/DDBJ whole genome shotgun (WGS) entry which is preliminary data.</text>
</comment>
<feature type="transmembrane region" description="Helical" evidence="2">
    <location>
        <begin position="108"/>
        <end position="131"/>
    </location>
</feature>
<accession>A0A931D9Q9</accession>
<organism evidence="3 4">
    <name type="scientific">Actinomadura viridis</name>
    <dbReference type="NCBI Taxonomy" id="58110"/>
    <lineage>
        <taxon>Bacteria</taxon>
        <taxon>Bacillati</taxon>
        <taxon>Actinomycetota</taxon>
        <taxon>Actinomycetes</taxon>
        <taxon>Streptosporangiales</taxon>
        <taxon>Thermomonosporaceae</taxon>
        <taxon>Actinomadura</taxon>
    </lineage>
</organism>
<feature type="transmembrane region" description="Helical" evidence="2">
    <location>
        <begin position="143"/>
        <end position="160"/>
    </location>
</feature>
<dbReference type="Proteomes" id="UP000614047">
    <property type="component" value="Unassembled WGS sequence"/>
</dbReference>
<evidence type="ECO:0000313" key="4">
    <source>
        <dbReference type="Proteomes" id="UP000614047"/>
    </source>
</evidence>
<keyword evidence="2" id="KW-1133">Transmembrane helix</keyword>
<reference evidence="3" key="1">
    <citation type="submission" date="2020-11" db="EMBL/GenBank/DDBJ databases">
        <title>Sequencing the genomes of 1000 actinobacteria strains.</title>
        <authorList>
            <person name="Klenk H.-P."/>
        </authorList>
    </citation>
    <scope>NUCLEOTIDE SEQUENCE</scope>
    <source>
        <strain evidence="3">DSM 43175</strain>
    </source>
</reference>
<proteinExistence type="predicted"/>
<feature type="transmembrane region" description="Helical" evidence="2">
    <location>
        <begin position="215"/>
        <end position="233"/>
    </location>
</feature>
<evidence type="ECO:0000313" key="3">
    <source>
        <dbReference type="EMBL" id="MBG6087074.1"/>
    </source>
</evidence>
<protein>
    <recommendedName>
        <fullName evidence="5">4-amino-4-deoxy-L-arabinose transferase-like glycosyltransferase</fullName>
    </recommendedName>
</protein>
<evidence type="ECO:0000256" key="1">
    <source>
        <dbReference type="SAM" id="MobiDB-lite"/>
    </source>
</evidence>
<sequence>MTTQAAAVSVVRPPARTPRPGRDREGRGFRHWGLLLLAGWAVQVAVRLWMASGQTVPVATPDEAGYLFAARVLTGGPEADMSYGTVYRGGYALLLLPAFWIADDPVTIYRICLAVNALISAALLPLAYLALRRMGLSRTWSYTVGHVTALLPSVVFYAEFVLTDAILPVLVFGWLLLTHAWLTAAPATPRARVTLYGAAAGAVVAYVYASHTRGVILVIVQLGIMAAAVLFRWRDLRSTGIAAAALVLVASAGSVLNGHLLPALYPGGDNDLQGNLVRRLTSVDGYGWVLSLGTGQVWYQIVATGGLAGIGLVTVAAVAVRRGTDPRLRVLALAVLATIAGIAFATSAALPVEYRIGNYVYGRYLACLTPVLFAVGAAVLLRASLRTVLWAAAATVALAVLTASVVQWYAGDLLSRYTYTRFDFPETAFLTWNWTEFHLWQATLAGLVLLGLALVAARLPRHGPAVLAGLLVVVHLAAVTTATTQISRPLVRGLTAHTDLRGTTDLGAQRSIALDWNVPWTIRLAQFYWAWDSRGTLFDARWTPAPTNVDLVVLAWPKDVPATATWGDAPPGWKVVDSRRTPEGDWVAWRRPPQADSRHAVTSGRPRSPSPG</sequence>
<feature type="transmembrane region" description="Helical" evidence="2">
    <location>
        <begin position="191"/>
        <end position="209"/>
    </location>
</feature>
<name>A0A931D9Q9_9ACTN</name>
<feature type="transmembrane region" description="Helical" evidence="2">
    <location>
        <begin position="166"/>
        <end position="184"/>
    </location>
</feature>
<dbReference type="AlphaFoldDB" id="A0A931D9Q9"/>
<feature type="transmembrane region" description="Helical" evidence="2">
    <location>
        <begin position="32"/>
        <end position="50"/>
    </location>
</feature>